<evidence type="ECO:0000313" key="6">
    <source>
        <dbReference type="EMBL" id="KIP51761.1"/>
    </source>
</evidence>
<proteinExistence type="predicted"/>
<dbReference type="CDD" id="cd06170">
    <property type="entry name" value="LuxR_C_like"/>
    <property type="match status" value="1"/>
</dbReference>
<dbReference type="GO" id="GO:0006355">
    <property type="term" value="P:regulation of DNA-templated transcription"/>
    <property type="evidence" value="ECO:0007669"/>
    <property type="project" value="InterPro"/>
</dbReference>
<evidence type="ECO:0000313" key="7">
    <source>
        <dbReference type="Proteomes" id="UP000032120"/>
    </source>
</evidence>
<name>A0A0D0HVV5_9MICO</name>
<dbReference type="InterPro" id="IPR016032">
    <property type="entry name" value="Sig_transdc_resp-reg_C-effctor"/>
</dbReference>
<feature type="region of interest" description="Disordered" evidence="4">
    <location>
        <begin position="829"/>
        <end position="853"/>
    </location>
</feature>
<dbReference type="SUPFAM" id="SSF52540">
    <property type="entry name" value="P-loop containing nucleoside triphosphate hydrolases"/>
    <property type="match status" value="1"/>
</dbReference>
<gene>
    <name evidence="6" type="ORF">SD72_13365</name>
</gene>
<feature type="domain" description="HTH luxR-type" evidence="5">
    <location>
        <begin position="782"/>
        <end position="847"/>
    </location>
</feature>
<dbReference type="AlphaFoldDB" id="A0A0D0HVV5"/>
<keyword evidence="7" id="KW-1185">Reference proteome</keyword>
<evidence type="ECO:0000256" key="2">
    <source>
        <dbReference type="ARBA" id="ARBA00023125"/>
    </source>
</evidence>
<organism evidence="6 7">
    <name type="scientific">Leucobacter komagatae</name>
    <dbReference type="NCBI Taxonomy" id="55969"/>
    <lineage>
        <taxon>Bacteria</taxon>
        <taxon>Bacillati</taxon>
        <taxon>Actinomycetota</taxon>
        <taxon>Actinomycetes</taxon>
        <taxon>Micrococcales</taxon>
        <taxon>Microbacteriaceae</taxon>
        <taxon>Leucobacter</taxon>
    </lineage>
</organism>
<dbReference type="InterPro" id="IPR036388">
    <property type="entry name" value="WH-like_DNA-bd_sf"/>
</dbReference>
<dbReference type="PROSITE" id="PS00622">
    <property type="entry name" value="HTH_LUXR_1"/>
    <property type="match status" value="1"/>
</dbReference>
<accession>A0A0D0HVV5</accession>
<dbReference type="Gene3D" id="1.10.10.10">
    <property type="entry name" value="Winged helix-like DNA-binding domain superfamily/Winged helix DNA-binding domain"/>
    <property type="match status" value="1"/>
</dbReference>
<dbReference type="OrthoDB" id="3751684at2"/>
<dbReference type="GO" id="GO:0003677">
    <property type="term" value="F:DNA binding"/>
    <property type="evidence" value="ECO:0007669"/>
    <property type="project" value="UniProtKB-KW"/>
</dbReference>
<dbReference type="PANTHER" id="PTHR44688:SF16">
    <property type="entry name" value="DNA-BINDING TRANSCRIPTIONAL ACTIVATOR DEVR_DOSR"/>
    <property type="match status" value="1"/>
</dbReference>
<dbReference type="Pfam" id="PF00196">
    <property type="entry name" value="GerE"/>
    <property type="match status" value="1"/>
</dbReference>
<evidence type="ECO:0000256" key="4">
    <source>
        <dbReference type="SAM" id="MobiDB-lite"/>
    </source>
</evidence>
<evidence type="ECO:0000259" key="5">
    <source>
        <dbReference type="PROSITE" id="PS50043"/>
    </source>
</evidence>
<dbReference type="EMBL" id="JXSQ01000023">
    <property type="protein sequence ID" value="KIP51761.1"/>
    <property type="molecule type" value="Genomic_DNA"/>
</dbReference>
<dbReference type="PRINTS" id="PR00038">
    <property type="entry name" value="HTHLUXR"/>
</dbReference>
<reference evidence="6 7" key="1">
    <citation type="submission" date="2015-01" db="EMBL/GenBank/DDBJ databases">
        <title>Draft genome sequence of Leucobacter komagatae strain VKM ST2845.</title>
        <authorList>
            <person name="Karlyshev A.V."/>
            <person name="Kudryashova E.B."/>
        </authorList>
    </citation>
    <scope>NUCLEOTIDE SEQUENCE [LARGE SCALE GENOMIC DNA]</scope>
    <source>
        <strain evidence="6 7">VKM ST2845</strain>
    </source>
</reference>
<evidence type="ECO:0000256" key="1">
    <source>
        <dbReference type="ARBA" id="ARBA00023015"/>
    </source>
</evidence>
<dbReference type="InterPro" id="IPR000792">
    <property type="entry name" value="Tscrpt_reg_LuxR_C"/>
</dbReference>
<dbReference type="RefSeq" id="WP_042544963.1">
    <property type="nucleotide sequence ID" value="NZ_JXSQ01000023.1"/>
</dbReference>
<dbReference type="SMART" id="SM00421">
    <property type="entry name" value="HTH_LUXR"/>
    <property type="match status" value="1"/>
</dbReference>
<evidence type="ECO:0000256" key="3">
    <source>
        <dbReference type="ARBA" id="ARBA00023163"/>
    </source>
</evidence>
<keyword evidence="1" id="KW-0805">Transcription regulation</keyword>
<keyword evidence="3" id="KW-0804">Transcription</keyword>
<dbReference type="InterPro" id="IPR027417">
    <property type="entry name" value="P-loop_NTPase"/>
</dbReference>
<keyword evidence="2" id="KW-0238">DNA-binding</keyword>
<sequence length="853" mass="92378">MDKRSEAMRQAVAALESGGSVQVFGGHGSGKTVFLHRVAERFETRGWRALKIRGNRSFSGTPLMALAIAGVVSAESGRVGAVAAAIDELDSLLPAQRALIVVDEPELVDDASGGVISELLARRRIALIVARAAGPRKQEAADFDWLTDPSGLGIRLGPMHYDDLSRIVGEHVSGPIGSAAMSQIFASSGGNPGLASAITASAVHEGRLVDREGEWGLTGSLWSDSLTPYLESVLTTLSSPQWDALEMLALLGIVEAKTFLELNDKDVPVQLEEASLIEFYPADGQLLVTVSPPLLVDYFRNRPAVARRHRLSEELEERFQGDRQSLARFQPRELTSSSDAPFVRLVHEHMRNRLILAQSEWERAPSKATAAQLIEVSITAGAPQEAIDTLFTVSESLHGDEAASVRWALLRSEYLIFAAGEHEQAIRYLEGEAHRYPRLGGLLLTRAFEVRSSVFRSGDAVDLPDPTNEDLDPRVRSAVHAVLGMHFMFRGRLPSAHQHLVAAELFTGRAESVDQIALHVLTSYFGDSPHEARGIGERGHARSMVSFSSVEIRGYNYLNALMGILDGRTRSVEEAIRVTLSLGAPIRRPPFVHITLLVLGTVLAARRGDAARVALFTAQLSALDAPDSPVPGGSRAWAHAQILASDGRPGEAADLMQRDADSNWERGLVLTAAFNYLIALEFEPTQERLDASRERILAVDSEYFSSFLEYITGIVASDAQALLSAASRFAQAGRFGHALTASRLAGAVAEAAGDTANAKRAHALWSQVSGNLPHDDYSEIALSASTPRFTTRELQIATLAVSGMSNQEIADELVLSVRTVESHMHRLMKKAGAESRSDLGSRLPNVRPGGRWD</sequence>
<dbReference type="SUPFAM" id="SSF46894">
    <property type="entry name" value="C-terminal effector domain of the bipartite response regulators"/>
    <property type="match status" value="1"/>
</dbReference>
<dbReference type="PANTHER" id="PTHR44688">
    <property type="entry name" value="DNA-BINDING TRANSCRIPTIONAL ACTIVATOR DEVR_DOSR"/>
    <property type="match status" value="1"/>
</dbReference>
<comment type="caution">
    <text evidence="6">The sequence shown here is derived from an EMBL/GenBank/DDBJ whole genome shotgun (WGS) entry which is preliminary data.</text>
</comment>
<dbReference type="PROSITE" id="PS50043">
    <property type="entry name" value="HTH_LUXR_2"/>
    <property type="match status" value="1"/>
</dbReference>
<protein>
    <recommendedName>
        <fullName evidence="5">HTH luxR-type domain-containing protein</fullName>
    </recommendedName>
</protein>
<dbReference type="Proteomes" id="UP000032120">
    <property type="component" value="Unassembled WGS sequence"/>
</dbReference>